<dbReference type="AlphaFoldDB" id="A0A928UYB8"/>
<proteinExistence type="predicted"/>
<dbReference type="EMBL" id="PRDK01000003">
    <property type="protein sequence ID" value="MBE8712819.1"/>
    <property type="molecule type" value="Genomic_DNA"/>
</dbReference>
<accession>A0A928UYB8</accession>
<evidence type="ECO:0000313" key="1">
    <source>
        <dbReference type="EMBL" id="MBE8712819.1"/>
    </source>
</evidence>
<dbReference type="Gene3D" id="1.10.10.60">
    <property type="entry name" value="Homeodomain-like"/>
    <property type="match status" value="1"/>
</dbReference>
<gene>
    <name evidence="1" type="ORF">C4F49_03895</name>
</gene>
<evidence type="ECO:0000313" key="2">
    <source>
        <dbReference type="Proteomes" id="UP000616201"/>
    </source>
</evidence>
<sequence length="158" mass="18321">MKKNALYTEKFSIKNIKYYFKIKLSELGRPYLSITETQIRAGEIERSNLVIFDNMLDNFEKSILACFAEFKEIRKGLPPAPSKKNKPNQEIKENRMAKLKEKYKQAYTPWTAEADEKLEELYASGTSIKDLSSILERNEGAIESRIKKLELVEKYGGK</sequence>
<reference evidence="1" key="1">
    <citation type="submission" date="2018-02" db="EMBL/GenBank/DDBJ databases">
        <authorList>
            <person name="Vasarhelyi B.M."/>
            <person name="Deshmukh S."/>
            <person name="Balint B."/>
            <person name="Kukolya J."/>
        </authorList>
    </citation>
    <scope>NUCLEOTIDE SEQUENCE</scope>
    <source>
        <strain evidence="1">KB22</strain>
    </source>
</reference>
<comment type="caution">
    <text evidence="1">The sequence shown here is derived from an EMBL/GenBank/DDBJ whole genome shotgun (WGS) entry which is preliminary data.</text>
</comment>
<dbReference type="Proteomes" id="UP000616201">
    <property type="component" value="Unassembled WGS sequence"/>
</dbReference>
<organism evidence="1 2">
    <name type="scientific">Sphingobacterium hungaricum</name>
    <dbReference type="NCBI Taxonomy" id="2082723"/>
    <lineage>
        <taxon>Bacteria</taxon>
        <taxon>Pseudomonadati</taxon>
        <taxon>Bacteroidota</taxon>
        <taxon>Sphingobacteriia</taxon>
        <taxon>Sphingobacteriales</taxon>
        <taxon>Sphingobacteriaceae</taxon>
        <taxon>Sphingobacterium</taxon>
    </lineage>
</organism>
<name>A0A928UYB8_9SPHI</name>
<protein>
    <submittedName>
        <fullName evidence="1">Uncharacterized protein</fullName>
    </submittedName>
</protein>
<dbReference type="Gene3D" id="3.10.450.700">
    <property type="match status" value="1"/>
</dbReference>
<dbReference type="RefSeq" id="WP_196935899.1">
    <property type="nucleotide sequence ID" value="NZ_MU158698.1"/>
</dbReference>
<keyword evidence="2" id="KW-1185">Reference proteome</keyword>